<reference evidence="2" key="1">
    <citation type="journal article" date="2019" name="Int. J. Syst. Evol. Microbiol.">
        <title>The Global Catalogue of Microorganisms (GCM) 10K type strain sequencing project: providing services to taxonomists for standard genome sequencing and annotation.</title>
        <authorList>
            <consortium name="The Broad Institute Genomics Platform"/>
            <consortium name="The Broad Institute Genome Sequencing Center for Infectious Disease"/>
            <person name="Wu L."/>
            <person name="Ma J."/>
        </authorList>
    </citation>
    <scope>NUCLEOTIDE SEQUENCE [LARGE SCALE GENOMIC DNA]</scope>
    <source>
        <strain evidence="2">KCTC 42424</strain>
    </source>
</reference>
<proteinExistence type="predicted"/>
<evidence type="ECO:0000313" key="2">
    <source>
        <dbReference type="Proteomes" id="UP001595722"/>
    </source>
</evidence>
<organism evidence="1 2">
    <name type="scientific">Bacterioplanoides pacificum</name>
    <dbReference type="NCBI Taxonomy" id="1171596"/>
    <lineage>
        <taxon>Bacteria</taxon>
        <taxon>Pseudomonadati</taxon>
        <taxon>Pseudomonadota</taxon>
        <taxon>Gammaproteobacteria</taxon>
        <taxon>Oceanospirillales</taxon>
        <taxon>Oceanospirillaceae</taxon>
        <taxon>Bacterioplanoides</taxon>
    </lineage>
</organism>
<keyword evidence="2" id="KW-1185">Reference proteome</keyword>
<name>A0ABV7VPI5_9GAMM</name>
<gene>
    <name evidence="1" type="ORF">ACFOMG_04930</name>
</gene>
<sequence>MNKLIISGDIEHKSHINSTFMWTFNWLGLYEDDMMRLLFGHRSYWEYLAGVEWQCGQEGNGVIVGAMNGIYYDGFCDNDDNGDACSVAARAVASGPNLPGDRYTDIGAPRNQYRSSSAFDCDKYY</sequence>
<evidence type="ECO:0000313" key="1">
    <source>
        <dbReference type="EMBL" id="MFC3679455.1"/>
    </source>
</evidence>
<accession>A0ABV7VPI5</accession>
<comment type="caution">
    <text evidence="1">The sequence shown here is derived from an EMBL/GenBank/DDBJ whole genome shotgun (WGS) entry which is preliminary data.</text>
</comment>
<dbReference type="Proteomes" id="UP001595722">
    <property type="component" value="Unassembled WGS sequence"/>
</dbReference>
<dbReference type="EMBL" id="JBHRYB010000005">
    <property type="protein sequence ID" value="MFC3679455.1"/>
    <property type="molecule type" value="Genomic_DNA"/>
</dbReference>
<protein>
    <submittedName>
        <fullName evidence="1">Uncharacterized protein</fullName>
    </submittedName>
</protein>
<dbReference type="RefSeq" id="WP_376865153.1">
    <property type="nucleotide sequence ID" value="NZ_JBHRYB010000005.1"/>
</dbReference>